<evidence type="ECO:0000313" key="1">
    <source>
        <dbReference type="EMBL" id="API59442.1"/>
    </source>
</evidence>
<evidence type="ECO:0000313" key="2">
    <source>
        <dbReference type="Proteomes" id="UP000182063"/>
    </source>
</evidence>
<dbReference type="Proteomes" id="UP000182063">
    <property type="component" value="Chromosome"/>
</dbReference>
<protein>
    <recommendedName>
        <fullName evidence="3">DUF4926 domain-containing protein</fullName>
    </recommendedName>
</protein>
<reference evidence="2" key="1">
    <citation type="submission" date="2016-11" db="EMBL/GenBank/DDBJ databases">
        <title>Complete Genome Sequence of alachlor-degrading Sphingomonas sp. strain JJ-A5.</title>
        <authorList>
            <person name="Lee H."/>
            <person name="Ka J.-O."/>
        </authorList>
    </citation>
    <scope>NUCLEOTIDE SEQUENCE [LARGE SCALE GENOMIC DNA]</scope>
    <source>
        <strain evidence="2">JJ-A5</strain>
    </source>
</reference>
<keyword evidence="2" id="KW-1185">Reference proteome</keyword>
<dbReference type="EMBL" id="CP018221">
    <property type="protein sequence ID" value="API59442.1"/>
    <property type="molecule type" value="Genomic_DNA"/>
</dbReference>
<name>A0A1L3ZUY0_9SPHN</name>
<proteinExistence type="predicted"/>
<organism evidence="1 2">
    <name type="scientific">Tardibacter chloracetimidivorans</name>
    <dbReference type="NCBI Taxonomy" id="1921510"/>
    <lineage>
        <taxon>Bacteria</taxon>
        <taxon>Pseudomonadati</taxon>
        <taxon>Pseudomonadota</taxon>
        <taxon>Alphaproteobacteria</taxon>
        <taxon>Sphingomonadales</taxon>
        <taxon>Sphingomonadaceae</taxon>
        <taxon>Tardibacter</taxon>
    </lineage>
</organism>
<evidence type="ECO:0008006" key="3">
    <source>
        <dbReference type="Google" id="ProtNLM"/>
    </source>
</evidence>
<sequence length="65" mass="7149">MQLRDLARLVQPVDSFAAGSVGRIVGRCFDQRSYILEFSSHSRVEVPGWMVEAAGPDTEQSAPLN</sequence>
<dbReference type="STRING" id="1921510.BSL82_09070"/>
<dbReference type="KEGG" id="sphj:BSL82_09070"/>
<accession>A0A1L3ZUY0</accession>
<dbReference type="AlphaFoldDB" id="A0A1L3ZUY0"/>
<dbReference type="RefSeq" id="WP_072597006.1">
    <property type="nucleotide sequence ID" value="NZ_CP018221.1"/>
</dbReference>
<gene>
    <name evidence="1" type="ORF">BSL82_09070</name>
</gene>